<evidence type="ECO:0000256" key="1">
    <source>
        <dbReference type="SAM" id="SignalP"/>
    </source>
</evidence>
<dbReference type="OrthoDB" id="1359955at2"/>
<feature type="chain" id="PRO_5020540194" description="DUF4382 domain-containing protein" evidence="1">
    <location>
        <begin position="21"/>
        <end position="171"/>
    </location>
</feature>
<dbReference type="EMBL" id="SLXM01000001">
    <property type="protein sequence ID" value="TCP28299.1"/>
    <property type="molecule type" value="Genomic_DNA"/>
</dbReference>
<proteinExistence type="predicted"/>
<dbReference type="PROSITE" id="PS51257">
    <property type="entry name" value="PROKAR_LIPOPROTEIN"/>
    <property type="match status" value="1"/>
</dbReference>
<dbReference type="AlphaFoldDB" id="A0A4R2P0W8"/>
<reference evidence="2 3" key="1">
    <citation type="submission" date="2019-03" db="EMBL/GenBank/DDBJ databases">
        <title>Genomic Encyclopedia of Type Strains, Phase IV (KMG-IV): sequencing the most valuable type-strain genomes for metagenomic binning, comparative biology and taxonomic classification.</title>
        <authorList>
            <person name="Goeker M."/>
        </authorList>
    </citation>
    <scope>NUCLEOTIDE SEQUENCE [LARGE SCALE GENOMIC DNA]</scope>
    <source>
        <strain evidence="2 3">DSM 14836</strain>
    </source>
</reference>
<evidence type="ECO:0008006" key="4">
    <source>
        <dbReference type="Google" id="ProtNLM"/>
    </source>
</evidence>
<keyword evidence="3" id="KW-1185">Reference proteome</keyword>
<comment type="caution">
    <text evidence="2">The sequence shown here is derived from an EMBL/GenBank/DDBJ whole genome shotgun (WGS) entry which is preliminary data.</text>
</comment>
<evidence type="ECO:0000313" key="3">
    <source>
        <dbReference type="Proteomes" id="UP000294564"/>
    </source>
</evidence>
<evidence type="ECO:0000313" key="2">
    <source>
        <dbReference type="EMBL" id="TCP28299.1"/>
    </source>
</evidence>
<gene>
    <name evidence="2" type="ORF">EV195_101463</name>
</gene>
<accession>A0A4R2P0W8</accession>
<name>A0A4R2P0W8_9FLAO</name>
<dbReference type="Proteomes" id="UP000294564">
    <property type="component" value="Unassembled WGS sequence"/>
</dbReference>
<sequence>MKKIVNIKSLLAVVVGLTLASCDQDVSVPDIPRENSSAAIVKEETVSVQEGNTFSFTIEQENLVEERFDGQEFFDVVSGQIGIRVIGGTATLDEDFSFNIPKIFDVSPFLLQDGYYYGYDASVSLEHIVNNVITIINDGQTEGTETIELQFFPVGIASVIINDTLIVEIND</sequence>
<dbReference type="RefSeq" id="WP_132792341.1">
    <property type="nucleotide sequence ID" value="NZ_SLXM01000001.1"/>
</dbReference>
<protein>
    <recommendedName>
        <fullName evidence="4">DUF4382 domain-containing protein</fullName>
    </recommendedName>
</protein>
<keyword evidence="1" id="KW-0732">Signal</keyword>
<feature type="signal peptide" evidence="1">
    <location>
        <begin position="1"/>
        <end position="20"/>
    </location>
</feature>
<organism evidence="2 3">
    <name type="scientific">Tenacibaculum skagerrakense</name>
    <dbReference type="NCBI Taxonomy" id="186571"/>
    <lineage>
        <taxon>Bacteria</taxon>
        <taxon>Pseudomonadati</taxon>
        <taxon>Bacteroidota</taxon>
        <taxon>Flavobacteriia</taxon>
        <taxon>Flavobacteriales</taxon>
        <taxon>Flavobacteriaceae</taxon>
        <taxon>Tenacibaculum</taxon>
    </lineage>
</organism>